<feature type="compositionally biased region" description="Polar residues" evidence="8">
    <location>
        <begin position="10"/>
        <end position="22"/>
    </location>
</feature>
<dbReference type="OrthoDB" id="8775810at2759"/>
<feature type="transmembrane region" description="Helical" evidence="9">
    <location>
        <begin position="223"/>
        <end position="241"/>
    </location>
</feature>
<reference evidence="10 11" key="1">
    <citation type="submission" date="2020-03" db="EMBL/GenBank/DDBJ databases">
        <title>Draft Genome Sequence of Cudoniella acicularis.</title>
        <authorList>
            <person name="Buettner E."/>
            <person name="Kellner H."/>
        </authorList>
    </citation>
    <scope>NUCLEOTIDE SEQUENCE [LARGE SCALE GENOMIC DNA]</scope>
    <source>
        <strain evidence="10 11">DSM 108380</strain>
    </source>
</reference>
<evidence type="ECO:0000313" key="10">
    <source>
        <dbReference type="EMBL" id="KAF4630595.1"/>
    </source>
</evidence>
<dbReference type="GO" id="GO:0016020">
    <property type="term" value="C:membrane"/>
    <property type="evidence" value="ECO:0007669"/>
    <property type="project" value="UniProtKB-SubCell"/>
</dbReference>
<keyword evidence="5 9" id="KW-1133">Transmembrane helix</keyword>
<dbReference type="GO" id="GO:0005634">
    <property type="term" value="C:nucleus"/>
    <property type="evidence" value="ECO:0007669"/>
    <property type="project" value="UniProtKB-SubCell"/>
</dbReference>
<dbReference type="GO" id="GO:0022857">
    <property type="term" value="F:transmembrane transporter activity"/>
    <property type="evidence" value="ECO:0007669"/>
    <property type="project" value="InterPro"/>
</dbReference>
<feature type="region of interest" description="Disordered" evidence="8">
    <location>
        <begin position="1"/>
        <end position="39"/>
    </location>
</feature>
<feature type="transmembrane region" description="Helical" evidence="9">
    <location>
        <begin position="262"/>
        <end position="280"/>
    </location>
</feature>
<dbReference type="GO" id="GO:0006260">
    <property type="term" value="P:DNA replication"/>
    <property type="evidence" value="ECO:0007669"/>
    <property type="project" value="InterPro"/>
</dbReference>
<feature type="transmembrane region" description="Helical" evidence="9">
    <location>
        <begin position="193"/>
        <end position="211"/>
    </location>
</feature>
<feature type="compositionally biased region" description="Basic residues" evidence="8">
    <location>
        <begin position="720"/>
        <end position="735"/>
    </location>
</feature>
<dbReference type="Gene3D" id="1.20.1740.10">
    <property type="entry name" value="Amino acid/polyamine transporter I"/>
    <property type="match status" value="1"/>
</dbReference>
<dbReference type="Pfam" id="PF11719">
    <property type="entry name" value="Drc1-Sld2"/>
    <property type="match status" value="1"/>
</dbReference>
<evidence type="ECO:0000256" key="8">
    <source>
        <dbReference type="SAM" id="MobiDB-lite"/>
    </source>
</evidence>
<proteinExistence type="predicted"/>
<feature type="transmembrane region" description="Helical" evidence="9">
    <location>
        <begin position="63"/>
        <end position="80"/>
    </location>
</feature>
<feature type="transmembrane region" description="Helical" evidence="9">
    <location>
        <begin position="300"/>
        <end position="322"/>
    </location>
</feature>
<evidence type="ECO:0000256" key="3">
    <source>
        <dbReference type="ARBA" id="ARBA00022448"/>
    </source>
</evidence>
<dbReference type="EMBL" id="JAAMPI010000534">
    <property type="protein sequence ID" value="KAF4630595.1"/>
    <property type="molecule type" value="Genomic_DNA"/>
</dbReference>
<dbReference type="Proteomes" id="UP000566819">
    <property type="component" value="Unassembled WGS sequence"/>
</dbReference>
<evidence type="ECO:0000256" key="1">
    <source>
        <dbReference type="ARBA" id="ARBA00004123"/>
    </source>
</evidence>
<keyword evidence="6 9" id="KW-0472">Membrane</keyword>
<feature type="transmembrane region" description="Helical" evidence="9">
    <location>
        <begin position="353"/>
        <end position="380"/>
    </location>
</feature>
<evidence type="ECO:0008006" key="12">
    <source>
        <dbReference type="Google" id="ProtNLM"/>
    </source>
</evidence>
<feature type="transmembrane region" description="Helical" evidence="9">
    <location>
        <begin position="100"/>
        <end position="121"/>
    </location>
</feature>
<evidence type="ECO:0000256" key="7">
    <source>
        <dbReference type="ARBA" id="ARBA00023242"/>
    </source>
</evidence>
<comment type="subcellular location">
    <subcellularLocation>
        <location evidence="2">Membrane</location>
        <topology evidence="2">Multi-pass membrane protein</topology>
    </subcellularLocation>
    <subcellularLocation>
        <location evidence="1">Nucleus</location>
    </subcellularLocation>
</comment>
<feature type="region of interest" description="Disordered" evidence="8">
    <location>
        <begin position="837"/>
        <end position="858"/>
    </location>
</feature>
<keyword evidence="3" id="KW-0813">Transport</keyword>
<feature type="transmembrane region" description="Helical" evidence="9">
    <location>
        <begin position="158"/>
        <end position="181"/>
    </location>
</feature>
<keyword evidence="7" id="KW-0539">Nucleus</keyword>
<keyword evidence="11" id="KW-1185">Reference proteome</keyword>
<evidence type="ECO:0000256" key="5">
    <source>
        <dbReference type="ARBA" id="ARBA00022989"/>
    </source>
</evidence>
<feature type="region of interest" description="Disordered" evidence="8">
    <location>
        <begin position="692"/>
        <end position="818"/>
    </location>
</feature>
<keyword evidence="4 9" id="KW-0812">Transmembrane</keyword>
<dbReference type="PANTHER" id="PTHR45649:SF1">
    <property type="entry name" value="TRANSPORTER, PUTATIVE (EUROFUNG)-RELATED"/>
    <property type="match status" value="1"/>
</dbReference>
<feature type="transmembrane region" description="Helical" evidence="9">
    <location>
        <begin position="329"/>
        <end position="347"/>
    </location>
</feature>
<accession>A0A8H4RKK8</accession>
<protein>
    <recommendedName>
        <fullName evidence="12">Amino acid permease/ SLC12A domain-containing protein</fullName>
    </recommendedName>
</protein>
<feature type="transmembrane region" description="Helical" evidence="9">
    <location>
        <begin position="427"/>
        <end position="452"/>
    </location>
</feature>
<dbReference type="AlphaFoldDB" id="A0A8H4RKK8"/>
<evidence type="ECO:0000313" key="11">
    <source>
        <dbReference type="Proteomes" id="UP000566819"/>
    </source>
</evidence>
<dbReference type="PANTHER" id="PTHR45649">
    <property type="entry name" value="AMINO-ACID PERMEASE BAT1"/>
    <property type="match status" value="1"/>
</dbReference>
<feature type="compositionally biased region" description="Basic and acidic residues" evidence="8">
    <location>
        <begin position="696"/>
        <end position="718"/>
    </location>
</feature>
<sequence>MTDHDIEMSHTANLELNQNRTRSSSDDDKGPEISTTTPTPVKRFAKDEAVLARFGKKQQLRRGFGLLPIIGLTSTLMITWEAVTATLVNGLEDGGPAGLIYGYLFVWFGSFLQTLVMAEMASMHRIPLAGGPFNWVAILAPPWCKKFLSYLAGWLTVIAWQALVAGIGFVSGTMIQGLLILNYPEYIAQQWHATLLFYAVLSIALFINTYLGRVLPQIESLMLFFHIMGFCGILIPILYLAPHQDAMGVFTTFMNLGGWKTNFLSICVGLLTAMEAFPGLDAADHIAEEIQDAPRVIPLSMGVSNVLNGAMGFIILLALLFCMPNDVNAVLNDITLFPFIGIFQYAVGSQAGGTALTCIIVVTEVFATVGALATASRMLWAFARERGLPGSQFLARVDGRTMLPLWAIGATTLINFLLAVINIGSTVAFSAFLSLIVASYYSSFILSAAVMLHKRLTTPDADINWGPFRLGKWGVPVTVGSLAYSILGTFFSMWPVANHPNLESMNFCVGTEPSPSKLENTKALGINLPQATPQKSRPQDSLKHSKTPVSASKRYLLDAFATPMKNKSLNGQGGRTPSSVSKLHFSTPSFLRRDSQRIRQLPAVNENDDGPMLSPEMIRVPRKPLVRGLSSMLAGLRRMEEEAADEDLEALYEMENEMAGITSKPAPNPKLKPVLEEAAVLVEDSQPGFPLGGFDDEAKFDSEPEEVKNPTLGRDGRPLKAYKKKGQKRTTRRVNMKPVRSKSSALNPIPADEDSDDELVAGHVEAIPETQGDDMSGFADARNFDSDTQSEYTASEGGTRYKRPDQSKKRKVMGRDGKIKIAARKVTALANQNFKRLKLRNSGAKGGAAHNSRFRRRK</sequence>
<comment type="caution">
    <text evidence="10">The sequence shown here is derived from an EMBL/GenBank/DDBJ whole genome shotgun (WGS) entry which is preliminary data.</text>
</comment>
<evidence type="ECO:0000256" key="4">
    <source>
        <dbReference type="ARBA" id="ARBA00022692"/>
    </source>
</evidence>
<feature type="region of interest" description="Disordered" evidence="8">
    <location>
        <begin position="530"/>
        <end position="549"/>
    </location>
</feature>
<name>A0A8H4RKK8_9HELO</name>
<feature type="compositionally biased region" description="Basic and acidic residues" evidence="8">
    <location>
        <begin position="802"/>
        <end position="818"/>
    </location>
</feature>
<dbReference type="InterPro" id="IPR021110">
    <property type="entry name" value="DNA_rep_checkpnt_protein"/>
</dbReference>
<organism evidence="10 11">
    <name type="scientific">Cudoniella acicularis</name>
    <dbReference type="NCBI Taxonomy" id="354080"/>
    <lineage>
        <taxon>Eukaryota</taxon>
        <taxon>Fungi</taxon>
        <taxon>Dikarya</taxon>
        <taxon>Ascomycota</taxon>
        <taxon>Pezizomycotina</taxon>
        <taxon>Leotiomycetes</taxon>
        <taxon>Helotiales</taxon>
        <taxon>Tricladiaceae</taxon>
        <taxon>Cudoniella</taxon>
    </lineage>
</organism>
<feature type="transmembrane region" description="Helical" evidence="9">
    <location>
        <begin position="473"/>
        <end position="494"/>
    </location>
</feature>
<dbReference type="InterPro" id="IPR002293">
    <property type="entry name" value="AA/rel_permease1"/>
</dbReference>
<evidence type="ECO:0000256" key="2">
    <source>
        <dbReference type="ARBA" id="ARBA00004141"/>
    </source>
</evidence>
<gene>
    <name evidence="10" type="ORF">G7Y89_g7543</name>
</gene>
<evidence type="ECO:0000256" key="9">
    <source>
        <dbReference type="SAM" id="Phobius"/>
    </source>
</evidence>
<dbReference type="Pfam" id="PF13520">
    <property type="entry name" value="AA_permease_2"/>
    <property type="match status" value="1"/>
</dbReference>
<evidence type="ECO:0000256" key="6">
    <source>
        <dbReference type="ARBA" id="ARBA00023136"/>
    </source>
</evidence>
<feature type="transmembrane region" description="Helical" evidence="9">
    <location>
        <begin position="401"/>
        <end position="421"/>
    </location>
</feature>